<proteinExistence type="predicted"/>
<reference evidence="5" key="1">
    <citation type="journal article" date="2019" name="Gigascience">
        <title>De novo genome assembly of the endangered Acer yangbiense, a plant species with extremely small populations endemic to Yunnan Province, China.</title>
        <authorList>
            <person name="Yang J."/>
            <person name="Wariss H.M."/>
            <person name="Tao L."/>
            <person name="Zhang R."/>
            <person name="Yun Q."/>
            <person name="Hollingsworth P."/>
            <person name="Dao Z."/>
            <person name="Luo G."/>
            <person name="Guo H."/>
            <person name="Ma Y."/>
            <person name="Sun W."/>
        </authorList>
    </citation>
    <scope>NUCLEOTIDE SEQUENCE [LARGE SCALE GENOMIC DNA]</scope>
    <source>
        <strain evidence="5">cv. Malutang</strain>
    </source>
</reference>
<name>A0A5C7H0T3_9ROSI</name>
<feature type="region of interest" description="Disordered" evidence="2">
    <location>
        <begin position="1"/>
        <end position="56"/>
    </location>
</feature>
<comment type="caution">
    <text evidence="4">The sequence shown here is derived from an EMBL/GenBank/DDBJ whole genome shotgun (WGS) entry which is preliminary data.</text>
</comment>
<evidence type="ECO:0000313" key="4">
    <source>
        <dbReference type="EMBL" id="TXG50543.1"/>
    </source>
</evidence>
<evidence type="ECO:0000313" key="5">
    <source>
        <dbReference type="Proteomes" id="UP000323000"/>
    </source>
</evidence>
<dbReference type="SMART" id="SM00360">
    <property type="entry name" value="RRM"/>
    <property type="match status" value="1"/>
</dbReference>
<dbReference type="InterPro" id="IPR050441">
    <property type="entry name" value="RBM"/>
</dbReference>
<keyword evidence="5" id="KW-1185">Reference proteome</keyword>
<dbReference type="AlphaFoldDB" id="A0A5C7H0T3"/>
<dbReference type="InterPro" id="IPR035979">
    <property type="entry name" value="RBD_domain_sf"/>
</dbReference>
<feature type="compositionally biased region" description="Basic residues" evidence="2">
    <location>
        <begin position="20"/>
        <end position="37"/>
    </location>
</feature>
<organism evidence="4 5">
    <name type="scientific">Acer yangbiense</name>
    <dbReference type="NCBI Taxonomy" id="1000413"/>
    <lineage>
        <taxon>Eukaryota</taxon>
        <taxon>Viridiplantae</taxon>
        <taxon>Streptophyta</taxon>
        <taxon>Embryophyta</taxon>
        <taxon>Tracheophyta</taxon>
        <taxon>Spermatophyta</taxon>
        <taxon>Magnoliopsida</taxon>
        <taxon>eudicotyledons</taxon>
        <taxon>Gunneridae</taxon>
        <taxon>Pentapetalae</taxon>
        <taxon>rosids</taxon>
        <taxon>malvids</taxon>
        <taxon>Sapindales</taxon>
        <taxon>Sapindaceae</taxon>
        <taxon>Hippocastanoideae</taxon>
        <taxon>Acereae</taxon>
        <taxon>Acer</taxon>
    </lineage>
</organism>
<sequence length="310" mass="34312">MSYSREGRSASPRASVSPGRGRRSRSLSRSRRSRSRSRSRDSAPAENPGNNLYVTGLSTRVTSTDLEKFFGNEGKVTECHLVTDPRTKESRGFAFVTMETVEGAERCIKYLNRSVLEGRLVTVEKAKRKRGRTPTPGRYHGLKDKRGFSFGRCRVPNLDTAALHLLKQLEFRPKEKDTGTFSTCLGPLPHPLSFGVRYNYKSVRTHLPLQHMLLGSWKSFAFLPVLLYATLAIGVRNDKVVGVLVATHLIEIMIEILIQKTGEEDHGPRTVEEDHDPRSTGGETIIPTLTGGKGITPCLPAAVGTAPDKE</sequence>
<dbReference type="OrthoDB" id="6159137at2759"/>
<dbReference type="EMBL" id="VAHF01000011">
    <property type="protein sequence ID" value="TXG50543.1"/>
    <property type="molecule type" value="Genomic_DNA"/>
</dbReference>
<dbReference type="SUPFAM" id="SSF54928">
    <property type="entry name" value="RNA-binding domain, RBD"/>
    <property type="match status" value="1"/>
</dbReference>
<accession>A0A5C7H0T3</accession>
<dbReference type="Gene3D" id="3.30.70.330">
    <property type="match status" value="1"/>
</dbReference>
<evidence type="ECO:0000256" key="2">
    <source>
        <dbReference type="SAM" id="MobiDB-lite"/>
    </source>
</evidence>
<feature type="compositionally biased region" description="Basic and acidic residues" evidence="2">
    <location>
        <begin position="264"/>
        <end position="278"/>
    </location>
</feature>
<dbReference type="GO" id="GO:0003723">
    <property type="term" value="F:RNA binding"/>
    <property type="evidence" value="ECO:0007669"/>
    <property type="project" value="UniProtKB-UniRule"/>
</dbReference>
<dbReference type="Proteomes" id="UP000323000">
    <property type="component" value="Chromosome 11"/>
</dbReference>
<feature type="region of interest" description="Disordered" evidence="2">
    <location>
        <begin position="264"/>
        <end position="310"/>
    </location>
</feature>
<dbReference type="PROSITE" id="PS50102">
    <property type="entry name" value="RRM"/>
    <property type="match status" value="1"/>
</dbReference>
<feature type="domain" description="RRM" evidence="3">
    <location>
        <begin position="50"/>
        <end position="128"/>
    </location>
</feature>
<evidence type="ECO:0000256" key="1">
    <source>
        <dbReference type="PROSITE-ProRule" id="PRU00176"/>
    </source>
</evidence>
<dbReference type="PANTHER" id="PTHR48034">
    <property type="entry name" value="TRANSFORMER-2 SEX-DETERMINING PROTEIN-RELATED"/>
    <property type="match status" value="1"/>
</dbReference>
<evidence type="ECO:0000259" key="3">
    <source>
        <dbReference type="PROSITE" id="PS50102"/>
    </source>
</evidence>
<protein>
    <recommendedName>
        <fullName evidence="3">RRM domain-containing protein</fullName>
    </recommendedName>
</protein>
<keyword evidence="1" id="KW-0694">RNA-binding</keyword>
<dbReference type="InterPro" id="IPR000504">
    <property type="entry name" value="RRM_dom"/>
</dbReference>
<dbReference type="Pfam" id="PF00076">
    <property type="entry name" value="RRM_1"/>
    <property type="match status" value="1"/>
</dbReference>
<gene>
    <name evidence="4" type="ORF">EZV62_023067</name>
</gene>
<dbReference type="InterPro" id="IPR012677">
    <property type="entry name" value="Nucleotide-bd_a/b_plait_sf"/>
</dbReference>